<dbReference type="InterPro" id="IPR036316">
    <property type="entry name" value="Pili_assmbl_chap_C_dom_sf"/>
</dbReference>
<dbReference type="Gene3D" id="2.60.40.10">
    <property type="entry name" value="Immunoglobulins"/>
    <property type="match status" value="2"/>
</dbReference>
<comment type="similarity">
    <text evidence="2">Belongs to the periplasmic pilus chaperone family.</text>
</comment>
<dbReference type="EMBL" id="PJZF01000010">
    <property type="protein sequence ID" value="PLR35887.1"/>
    <property type="molecule type" value="Genomic_DNA"/>
</dbReference>
<dbReference type="InterPro" id="IPR016148">
    <property type="entry name" value="Pili_assmbl_chaperone_C"/>
</dbReference>
<evidence type="ECO:0000256" key="3">
    <source>
        <dbReference type="ARBA" id="ARBA00022558"/>
    </source>
</evidence>
<accession>A0A2N5E4I8</accession>
<dbReference type="RefSeq" id="WP_101816551.1">
    <property type="nucleotide sequence ID" value="NZ_PJZF01000010.1"/>
</dbReference>
<feature type="domain" description="Pili assembly chaperone N-terminal" evidence="8">
    <location>
        <begin position="23"/>
        <end position="143"/>
    </location>
</feature>
<dbReference type="InterPro" id="IPR008962">
    <property type="entry name" value="PapD-like_sf"/>
</dbReference>
<evidence type="ECO:0000259" key="8">
    <source>
        <dbReference type="Pfam" id="PF00345"/>
    </source>
</evidence>
<reference evidence="10 11" key="1">
    <citation type="submission" date="2017-12" db="EMBL/GenBank/DDBJ databases">
        <title>Characterization of six clinical isolates of Enterochimera gen. nov., a novel genus of the Yersiniaciae family and the three species Enterochimera arupensis sp. nov., Enterochimera coloradensis sp. nov, and Enterochimera californica sp. nov.</title>
        <authorList>
            <person name="Rossi A."/>
            <person name="Fisher M."/>
        </authorList>
    </citation>
    <scope>NUCLEOTIDE SEQUENCE [LARGE SCALE GENOMIC DNA]</scope>
    <source>
        <strain evidence="11">2015-Iso6</strain>
    </source>
</reference>
<dbReference type="InterPro" id="IPR013783">
    <property type="entry name" value="Ig-like_fold"/>
</dbReference>
<evidence type="ECO:0000313" key="11">
    <source>
        <dbReference type="Proteomes" id="UP000234240"/>
    </source>
</evidence>
<comment type="subcellular location">
    <subcellularLocation>
        <location evidence="1">Periplasm</location>
    </subcellularLocation>
</comment>
<evidence type="ECO:0000256" key="7">
    <source>
        <dbReference type="SAM" id="SignalP"/>
    </source>
</evidence>
<dbReference type="PANTHER" id="PTHR30251:SF2">
    <property type="entry name" value="FIMBRIAL CHAPERONE YADV-RELATED"/>
    <property type="match status" value="1"/>
</dbReference>
<evidence type="ECO:0000256" key="1">
    <source>
        <dbReference type="ARBA" id="ARBA00004418"/>
    </source>
</evidence>
<name>A0A2N5E4I8_9GAMM</name>
<dbReference type="FunFam" id="2.60.40.10:FF:000458">
    <property type="entry name" value="Molecular chaperone FimC"/>
    <property type="match status" value="1"/>
</dbReference>
<keyword evidence="6" id="KW-0143">Chaperone</keyword>
<feature type="signal peptide" evidence="7">
    <location>
        <begin position="1"/>
        <end position="22"/>
    </location>
</feature>
<evidence type="ECO:0000313" key="10">
    <source>
        <dbReference type="EMBL" id="PLR35887.1"/>
    </source>
</evidence>
<dbReference type="InterPro" id="IPR050643">
    <property type="entry name" value="Periplasmic_pilus_chap"/>
</dbReference>
<sequence length="238" mass="25989">MKTRLIALLLPLMLAVSGAASAGVVVGATRVIYNADQQEVQLPVKNNDRESSHLVQSWVSHLDDQGKPDFIVTPPLFKLGAQREMLLHFIYTGSAAGLPQDRESVFWANIKSIAATPDELKDKSKLQIAAKTRIKLFYRPASLTNKSAQEAYKKLTFTRQQNTLRVANPTPFYITLQDLSVGGINVAPPQNSLPAVSMMIAPFSENTYSIPGNARGTVKWSAITDYGNSTKPLSAESS</sequence>
<keyword evidence="11" id="KW-1185">Reference proteome</keyword>
<gene>
    <name evidence="10" type="ORF">CYR55_13035</name>
</gene>
<dbReference type="GO" id="GO:0071555">
    <property type="term" value="P:cell wall organization"/>
    <property type="evidence" value="ECO:0007669"/>
    <property type="project" value="InterPro"/>
</dbReference>
<dbReference type="Pfam" id="PF02753">
    <property type="entry name" value="PapD_C"/>
    <property type="match status" value="1"/>
</dbReference>
<dbReference type="SUPFAM" id="SSF49354">
    <property type="entry name" value="PapD-like"/>
    <property type="match status" value="1"/>
</dbReference>
<dbReference type="GO" id="GO:0030288">
    <property type="term" value="C:outer membrane-bounded periplasmic space"/>
    <property type="evidence" value="ECO:0007669"/>
    <property type="project" value="InterPro"/>
</dbReference>
<dbReference type="PANTHER" id="PTHR30251">
    <property type="entry name" value="PILUS ASSEMBLY CHAPERONE"/>
    <property type="match status" value="1"/>
</dbReference>
<keyword evidence="3" id="KW-1029">Fimbrium biogenesis</keyword>
<dbReference type="OrthoDB" id="9131059at2"/>
<dbReference type="InterPro" id="IPR016147">
    <property type="entry name" value="Pili_assmbl_chaperone_N"/>
</dbReference>
<evidence type="ECO:0000259" key="9">
    <source>
        <dbReference type="Pfam" id="PF02753"/>
    </source>
</evidence>
<keyword evidence="4 7" id="KW-0732">Signal</keyword>
<evidence type="ECO:0000256" key="6">
    <source>
        <dbReference type="ARBA" id="ARBA00023186"/>
    </source>
</evidence>
<dbReference type="PRINTS" id="PR00969">
    <property type="entry name" value="CHAPERONPILI"/>
</dbReference>
<evidence type="ECO:0000256" key="2">
    <source>
        <dbReference type="ARBA" id="ARBA00007399"/>
    </source>
</evidence>
<dbReference type="SUPFAM" id="SSF49584">
    <property type="entry name" value="Periplasmic chaperone C-domain"/>
    <property type="match status" value="1"/>
</dbReference>
<feature type="chain" id="PRO_5014633024" evidence="7">
    <location>
        <begin position="23"/>
        <end position="238"/>
    </location>
</feature>
<keyword evidence="5" id="KW-0574">Periplasm</keyword>
<evidence type="ECO:0000256" key="4">
    <source>
        <dbReference type="ARBA" id="ARBA00022729"/>
    </source>
</evidence>
<protein>
    <submittedName>
        <fullName evidence="10">Oxidoreductase</fullName>
    </submittedName>
</protein>
<dbReference type="Pfam" id="PF00345">
    <property type="entry name" value="PapD_N"/>
    <property type="match status" value="1"/>
</dbReference>
<evidence type="ECO:0000256" key="5">
    <source>
        <dbReference type="ARBA" id="ARBA00022764"/>
    </source>
</evidence>
<dbReference type="AlphaFoldDB" id="A0A2N5E4I8"/>
<proteinExistence type="inferred from homology"/>
<feature type="domain" description="Pili assembly chaperone C-terminal" evidence="9">
    <location>
        <begin position="166"/>
        <end position="230"/>
    </location>
</feature>
<comment type="caution">
    <text evidence="10">The sequence shown here is derived from an EMBL/GenBank/DDBJ whole genome shotgun (WGS) entry which is preliminary data.</text>
</comment>
<dbReference type="Proteomes" id="UP000234240">
    <property type="component" value="Unassembled WGS sequence"/>
</dbReference>
<dbReference type="InterPro" id="IPR001829">
    <property type="entry name" value="Pili_assmbl_chaperone_bac"/>
</dbReference>
<organism evidence="10 11">
    <name type="scientific">Chimaeribacter californicus</name>
    <dbReference type="NCBI Taxonomy" id="2060067"/>
    <lineage>
        <taxon>Bacteria</taxon>
        <taxon>Pseudomonadati</taxon>
        <taxon>Pseudomonadota</taxon>
        <taxon>Gammaproteobacteria</taxon>
        <taxon>Enterobacterales</taxon>
        <taxon>Yersiniaceae</taxon>
        <taxon>Chimaeribacter</taxon>
    </lineage>
</organism>